<accession>A0A8S5MY63</accession>
<protein>
    <submittedName>
        <fullName evidence="1">Uncharacterized protein</fullName>
    </submittedName>
</protein>
<sequence>MSSFFEHFVVLGELYNFKLYNYIDNERWFLC</sequence>
<proteinExistence type="predicted"/>
<dbReference type="EMBL" id="BK015010">
    <property type="protein sequence ID" value="DAD86962.1"/>
    <property type="molecule type" value="Genomic_DNA"/>
</dbReference>
<evidence type="ECO:0000313" key="1">
    <source>
        <dbReference type="EMBL" id="DAD86962.1"/>
    </source>
</evidence>
<name>A0A8S5MY63_9CAUD</name>
<reference evidence="1" key="1">
    <citation type="journal article" date="2021" name="Proc. Natl. Acad. Sci. U.S.A.">
        <title>A Catalog of Tens of Thousands of Viruses from Human Metagenomes Reveals Hidden Associations with Chronic Diseases.</title>
        <authorList>
            <person name="Tisza M.J."/>
            <person name="Buck C.B."/>
        </authorList>
    </citation>
    <scope>NUCLEOTIDE SEQUENCE</scope>
    <source>
        <strain evidence="1">CtYyB9</strain>
    </source>
</reference>
<organism evidence="1">
    <name type="scientific">Siphoviridae sp. ctYyB9</name>
    <dbReference type="NCBI Taxonomy" id="2826380"/>
    <lineage>
        <taxon>Viruses</taxon>
        <taxon>Duplodnaviria</taxon>
        <taxon>Heunggongvirae</taxon>
        <taxon>Uroviricota</taxon>
        <taxon>Caudoviricetes</taxon>
    </lineage>
</organism>